<reference evidence="2" key="1">
    <citation type="journal article" date="2019" name="Int. J. Syst. Evol. Microbiol.">
        <title>The Global Catalogue of Microorganisms (GCM) 10K type strain sequencing project: providing services to taxonomists for standard genome sequencing and annotation.</title>
        <authorList>
            <consortium name="The Broad Institute Genomics Platform"/>
            <consortium name="The Broad Institute Genome Sequencing Center for Infectious Disease"/>
            <person name="Wu L."/>
            <person name="Ma J."/>
        </authorList>
    </citation>
    <scope>NUCLEOTIDE SEQUENCE [LARGE SCALE GENOMIC DNA]</scope>
    <source>
        <strain evidence="2">CGMCC 1.12851</strain>
    </source>
</reference>
<evidence type="ECO:0000313" key="2">
    <source>
        <dbReference type="Proteomes" id="UP000614261"/>
    </source>
</evidence>
<accession>A0ABQ1J7I9</accession>
<gene>
    <name evidence="1" type="ORF">GCM10010833_15850</name>
</gene>
<name>A0ABQ1J7I9_9SPHN</name>
<organism evidence="1 2">
    <name type="scientific">Blastomonas aquatica</name>
    <dbReference type="NCBI Taxonomy" id="1510276"/>
    <lineage>
        <taxon>Bacteria</taxon>
        <taxon>Pseudomonadati</taxon>
        <taxon>Pseudomonadota</taxon>
        <taxon>Alphaproteobacteria</taxon>
        <taxon>Sphingomonadales</taxon>
        <taxon>Sphingomonadaceae</taxon>
        <taxon>Blastomonas</taxon>
    </lineage>
</organism>
<evidence type="ECO:0000313" key="1">
    <source>
        <dbReference type="EMBL" id="GGB61681.1"/>
    </source>
</evidence>
<protein>
    <submittedName>
        <fullName evidence="1">Uncharacterized protein</fullName>
    </submittedName>
</protein>
<dbReference type="Proteomes" id="UP000614261">
    <property type="component" value="Unassembled WGS sequence"/>
</dbReference>
<sequence length="164" mass="18412">MGVSDEEVAVFDVRPYGDIPYMAYINPIDQQIALSRSAADGGEVPCMREKMVDGEAVKTRLPIDQCVFMEPAKVWHGRWLNQYEHSVFCPTEADQKECNGANADIWLTPRLFDESNGKSYRISFIGRKTRYSGEPGGYGHLSSYVSEIIVDRVISIEVTLSPVE</sequence>
<comment type="caution">
    <text evidence="1">The sequence shown here is derived from an EMBL/GenBank/DDBJ whole genome shotgun (WGS) entry which is preliminary data.</text>
</comment>
<proteinExistence type="predicted"/>
<keyword evidence="2" id="KW-1185">Reference proteome</keyword>
<dbReference type="EMBL" id="BMGD01000002">
    <property type="protein sequence ID" value="GGB61681.1"/>
    <property type="molecule type" value="Genomic_DNA"/>
</dbReference>
<dbReference type="RefSeq" id="WP_188513821.1">
    <property type="nucleotide sequence ID" value="NZ_BMGD01000002.1"/>
</dbReference>